<evidence type="ECO:0000313" key="8">
    <source>
        <dbReference type="EMBL" id="RHF72129.1"/>
    </source>
</evidence>
<evidence type="ECO:0000256" key="5">
    <source>
        <dbReference type="ARBA" id="ARBA00022989"/>
    </source>
</evidence>
<feature type="transmembrane region" description="Helical" evidence="7">
    <location>
        <begin position="173"/>
        <end position="192"/>
    </location>
</feature>
<feature type="transmembrane region" description="Helical" evidence="7">
    <location>
        <begin position="380"/>
        <end position="406"/>
    </location>
</feature>
<dbReference type="GO" id="GO:0015293">
    <property type="term" value="F:symporter activity"/>
    <property type="evidence" value="ECO:0007669"/>
    <property type="project" value="UniProtKB-KW"/>
</dbReference>
<reference evidence="8 9" key="1">
    <citation type="submission" date="2018-08" db="EMBL/GenBank/DDBJ databases">
        <title>A genome reference for cultivated species of the human gut microbiota.</title>
        <authorList>
            <person name="Zou Y."/>
            <person name="Xue W."/>
            <person name="Luo G."/>
        </authorList>
    </citation>
    <scope>NUCLEOTIDE SEQUENCE [LARGE SCALE GENOMIC DNA]</scope>
    <source>
        <strain evidence="8 9">AM25-1</strain>
    </source>
</reference>
<keyword evidence="3" id="KW-1003">Cell membrane</keyword>
<proteinExistence type="predicted"/>
<feature type="transmembrane region" description="Helical" evidence="7">
    <location>
        <begin position="62"/>
        <end position="86"/>
    </location>
</feature>
<evidence type="ECO:0000256" key="2">
    <source>
        <dbReference type="ARBA" id="ARBA00022448"/>
    </source>
</evidence>
<dbReference type="Gene3D" id="1.10.3860.10">
    <property type="entry name" value="Sodium:dicarboxylate symporter"/>
    <property type="match status" value="1"/>
</dbReference>
<feature type="transmembrane region" description="Helical" evidence="7">
    <location>
        <begin position="12"/>
        <end position="30"/>
    </location>
</feature>
<gene>
    <name evidence="8" type="ORF">DW663_07195</name>
</gene>
<evidence type="ECO:0000256" key="4">
    <source>
        <dbReference type="ARBA" id="ARBA00022692"/>
    </source>
</evidence>
<evidence type="ECO:0000256" key="3">
    <source>
        <dbReference type="ARBA" id="ARBA00022475"/>
    </source>
</evidence>
<keyword evidence="2" id="KW-0813">Transport</keyword>
<dbReference type="PANTHER" id="PTHR42865">
    <property type="entry name" value="PROTON/GLUTAMATE-ASPARTATE SYMPORTER"/>
    <property type="match status" value="1"/>
</dbReference>
<feature type="transmembrane region" description="Helical" evidence="7">
    <location>
        <begin position="107"/>
        <end position="128"/>
    </location>
</feature>
<feature type="transmembrane region" description="Helical" evidence="7">
    <location>
        <begin position="245"/>
        <end position="271"/>
    </location>
</feature>
<keyword evidence="5 7" id="KW-1133">Transmembrane helix</keyword>
<dbReference type="GeneID" id="62763893"/>
<comment type="caution">
    <text evidence="8">The sequence shown here is derived from an EMBL/GenBank/DDBJ whole genome shotgun (WGS) entry which is preliminary data.</text>
</comment>
<dbReference type="SUPFAM" id="SSF118215">
    <property type="entry name" value="Proton glutamate symport protein"/>
    <property type="match status" value="1"/>
</dbReference>
<evidence type="ECO:0000256" key="7">
    <source>
        <dbReference type="SAM" id="Phobius"/>
    </source>
</evidence>
<dbReference type="EMBL" id="QRHL01000010">
    <property type="protein sequence ID" value="RHF72129.1"/>
    <property type="molecule type" value="Genomic_DNA"/>
</dbReference>
<dbReference type="InterPro" id="IPR001991">
    <property type="entry name" value="Na-dicarboxylate_symporter"/>
</dbReference>
<dbReference type="PANTHER" id="PTHR42865:SF7">
    <property type="entry name" value="PROTON_GLUTAMATE-ASPARTATE SYMPORTER"/>
    <property type="match status" value="1"/>
</dbReference>
<dbReference type="GO" id="GO:0005886">
    <property type="term" value="C:plasma membrane"/>
    <property type="evidence" value="ECO:0007669"/>
    <property type="project" value="UniProtKB-SubCell"/>
</dbReference>
<feature type="transmembrane region" description="Helical" evidence="7">
    <location>
        <begin position="213"/>
        <end position="239"/>
    </location>
</feature>
<dbReference type="Pfam" id="PF00375">
    <property type="entry name" value="SDF"/>
    <property type="match status" value="1"/>
</dbReference>
<sequence length="443" mass="47254">MKKNSNTLAVKMSIALVLGIIAGFLCIFFRERVGVDSGAWKFLNFLLFQDISAKGGERAIGIFYIIGQLFINSLQLVIIPMVYTSITLAICHISDTRKLGRISYKTLGFFLVSSIFALALAGFVGMALNMSGAFSIHIESGVNVVAGKTGSNPLLMIMQIVPNNIFAAFSQNGGVLAAVFLAVSTGLCINSLGEKTHYVKGFLQEVNDIVIKFLSFAINKFGPIAIFVLLTRTFAAYGVEHLKPALIYVVSTTITLLLFLVFGYAILIVASTRLNPMPFVRKASKVALFGFSTSSSAATLPLNKKTTVEELGVNEDIASFVLPLGMTTNMNGTAIMQVIAAVFVASTAGYELGLANIFIIGVLALIASVGTPAAPGAGAIVLFTILSGLGYVNDTAILTYSLILAINRPIEMLVTSLNVIGDSAASIYVAKSEHMLNEEIYHK</sequence>
<name>A0A414PU69_FUSMR</name>
<evidence type="ECO:0000256" key="6">
    <source>
        <dbReference type="ARBA" id="ARBA00023136"/>
    </source>
</evidence>
<dbReference type="RefSeq" id="WP_005885281.1">
    <property type="nucleotide sequence ID" value="NZ_CABMMQ010000002.1"/>
</dbReference>
<evidence type="ECO:0000256" key="1">
    <source>
        <dbReference type="ARBA" id="ARBA00004651"/>
    </source>
</evidence>
<organism evidence="8 9">
    <name type="scientific">Fusobacterium mortiferum</name>
    <dbReference type="NCBI Taxonomy" id="850"/>
    <lineage>
        <taxon>Bacteria</taxon>
        <taxon>Fusobacteriati</taxon>
        <taxon>Fusobacteriota</taxon>
        <taxon>Fusobacteriia</taxon>
        <taxon>Fusobacteriales</taxon>
        <taxon>Fusobacteriaceae</taxon>
        <taxon>Fusobacterium</taxon>
    </lineage>
</organism>
<evidence type="ECO:0000313" key="9">
    <source>
        <dbReference type="Proteomes" id="UP000284676"/>
    </source>
</evidence>
<dbReference type="PRINTS" id="PR00173">
    <property type="entry name" value="EDTRNSPORT"/>
</dbReference>
<keyword evidence="4 7" id="KW-0812">Transmembrane</keyword>
<dbReference type="Proteomes" id="UP000284676">
    <property type="component" value="Unassembled WGS sequence"/>
</dbReference>
<dbReference type="AlphaFoldDB" id="A0A414PU69"/>
<dbReference type="InterPro" id="IPR036458">
    <property type="entry name" value="Na:dicarbo_symporter_sf"/>
</dbReference>
<protein>
    <submittedName>
        <fullName evidence="8">Dicarboxylate/amino acid:cation symporter</fullName>
    </submittedName>
</protein>
<accession>A0A414PU69</accession>
<comment type="subcellular location">
    <subcellularLocation>
        <location evidence="1">Cell membrane</location>
        <topology evidence="1">Multi-pass membrane protein</topology>
    </subcellularLocation>
</comment>
<keyword evidence="6 7" id="KW-0472">Membrane</keyword>